<comment type="similarity">
    <text evidence="1">Belongs to the methyltransferase superfamily.</text>
</comment>
<keyword evidence="3 5" id="KW-0808">Transferase</keyword>
<evidence type="ECO:0000313" key="5">
    <source>
        <dbReference type="EMBL" id="RXV71561.1"/>
    </source>
</evidence>
<dbReference type="SUPFAM" id="SSF53335">
    <property type="entry name" value="S-adenosyl-L-methionine-dependent methyltransferases"/>
    <property type="match status" value="1"/>
</dbReference>
<dbReference type="Pfam" id="PF08241">
    <property type="entry name" value="Methyltransf_11"/>
    <property type="match status" value="1"/>
</dbReference>
<dbReference type="OrthoDB" id="529208at2"/>
<feature type="domain" description="Methyltransferase type 11" evidence="4">
    <location>
        <begin position="67"/>
        <end position="162"/>
    </location>
</feature>
<name>A0A4Q2ARJ0_9BURK</name>
<dbReference type="EMBL" id="QWEX01000001">
    <property type="protein sequence ID" value="RXV71561.1"/>
    <property type="molecule type" value="Genomic_DNA"/>
</dbReference>
<dbReference type="GO" id="GO:0032259">
    <property type="term" value="P:methylation"/>
    <property type="evidence" value="ECO:0007669"/>
    <property type="project" value="UniProtKB-KW"/>
</dbReference>
<protein>
    <submittedName>
        <fullName evidence="5">Class I SAM-dependent methyltransferase</fullName>
    </submittedName>
</protein>
<dbReference type="PANTHER" id="PTHR44942:SF4">
    <property type="entry name" value="METHYLTRANSFERASE TYPE 11 DOMAIN-CONTAINING PROTEIN"/>
    <property type="match status" value="1"/>
</dbReference>
<gene>
    <name evidence="5" type="ORF">D1006_03765</name>
</gene>
<comment type="caution">
    <text evidence="5">The sequence shown here is derived from an EMBL/GenBank/DDBJ whole genome shotgun (WGS) entry which is preliminary data.</text>
</comment>
<dbReference type="InterPro" id="IPR051052">
    <property type="entry name" value="Diverse_substrate_MTase"/>
</dbReference>
<dbReference type="GO" id="GO:0008757">
    <property type="term" value="F:S-adenosylmethionine-dependent methyltransferase activity"/>
    <property type="evidence" value="ECO:0007669"/>
    <property type="project" value="InterPro"/>
</dbReference>
<evidence type="ECO:0000259" key="4">
    <source>
        <dbReference type="Pfam" id="PF08241"/>
    </source>
</evidence>
<dbReference type="CDD" id="cd02440">
    <property type="entry name" value="AdoMet_MTases"/>
    <property type="match status" value="1"/>
</dbReference>
<organism evidence="5 6">
    <name type="scientific">Burkholderia stabilis</name>
    <dbReference type="NCBI Taxonomy" id="95485"/>
    <lineage>
        <taxon>Bacteria</taxon>
        <taxon>Pseudomonadati</taxon>
        <taxon>Pseudomonadota</taxon>
        <taxon>Betaproteobacteria</taxon>
        <taxon>Burkholderiales</taxon>
        <taxon>Burkholderiaceae</taxon>
        <taxon>Burkholderia</taxon>
        <taxon>Burkholderia cepacia complex</taxon>
    </lineage>
</organism>
<dbReference type="InterPro" id="IPR029063">
    <property type="entry name" value="SAM-dependent_MTases_sf"/>
</dbReference>
<dbReference type="PANTHER" id="PTHR44942">
    <property type="entry name" value="METHYLTRANSF_11 DOMAIN-CONTAINING PROTEIN"/>
    <property type="match status" value="1"/>
</dbReference>
<dbReference type="Proteomes" id="UP000289650">
    <property type="component" value="Unassembled WGS sequence"/>
</dbReference>
<dbReference type="AlphaFoldDB" id="A0A4Q2ARJ0"/>
<dbReference type="InterPro" id="IPR013216">
    <property type="entry name" value="Methyltransf_11"/>
</dbReference>
<evidence type="ECO:0000256" key="1">
    <source>
        <dbReference type="ARBA" id="ARBA00008361"/>
    </source>
</evidence>
<evidence type="ECO:0000313" key="6">
    <source>
        <dbReference type="Proteomes" id="UP000289650"/>
    </source>
</evidence>
<sequence>MHGAGVRTNASTPFHCTKERTMKHHDQVADAFGTTAAAYLTSTVHATGADLQTLADAVRATPDAAVLDLGCGAGHASFAVAPHVRDVIAYDLAAPMLATVDAAARERGLANIRTQQGPAERLPFDTATFDWVVSRMSAHHWHDMRAALAEVRRVLKPGGRVLMIDIAGNDHPLLDTYLQAAEVLRDASHVRDYRADEWLAMFRDAGFDAQVHSRWRLPIDFDTWVERIRTPADSVAGIRALWAHAPDEVRGYYAVQPDGSFEHDALLIDAR</sequence>
<evidence type="ECO:0000256" key="2">
    <source>
        <dbReference type="ARBA" id="ARBA00022603"/>
    </source>
</evidence>
<keyword evidence="2 5" id="KW-0489">Methyltransferase</keyword>
<proteinExistence type="inferred from homology"/>
<accession>A0A4Q2ARJ0</accession>
<dbReference type="Gene3D" id="3.40.50.150">
    <property type="entry name" value="Vaccinia Virus protein VP39"/>
    <property type="match status" value="1"/>
</dbReference>
<reference evidence="5 6" key="1">
    <citation type="submission" date="2018-08" db="EMBL/GenBank/DDBJ databases">
        <title>Mountain-cultivated ginseng endophyte, Burkholderia stabilis and its activity against ginseng root rot disease.</title>
        <authorList>
            <person name="Tapan Kumar M."/>
            <person name="Bae H."/>
            <person name="Shanmugam G."/>
            <person name="Jeon J."/>
        </authorList>
    </citation>
    <scope>NUCLEOTIDE SEQUENCE [LARGE SCALE GENOMIC DNA]</scope>
    <source>
        <strain evidence="5 6">EB159</strain>
    </source>
</reference>
<evidence type="ECO:0000256" key="3">
    <source>
        <dbReference type="ARBA" id="ARBA00022679"/>
    </source>
</evidence>